<dbReference type="Proteomes" id="UP000005408">
    <property type="component" value="Unassembled WGS sequence"/>
</dbReference>
<dbReference type="Gene3D" id="3.40.220.10">
    <property type="entry name" value="Leucine Aminopeptidase, subunit E, domain 1"/>
    <property type="match status" value="3"/>
</dbReference>
<evidence type="ECO:0000256" key="4">
    <source>
        <dbReference type="ARBA" id="ARBA00012483"/>
    </source>
</evidence>
<keyword evidence="14" id="KW-1185">Reference proteome</keyword>
<dbReference type="CDD" id="cd09633">
    <property type="entry name" value="Deltex_C"/>
    <property type="match status" value="1"/>
</dbReference>
<dbReference type="InterPro" id="IPR039399">
    <property type="entry name" value="Deltex_C_sf"/>
</dbReference>
<evidence type="ECO:0000256" key="10">
    <source>
        <dbReference type="SAM" id="MobiDB-lite"/>
    </source>
</evidence>
<sequence length="1951" mass="221905">MASGGISSGEGDKWVPRGKVVGKQKMDARDEEGKEVHVENRKEKTIQRINVDSHDHGMMLKKLKFKDFFLKKHPSFDGEFRYNKDDFKFYLETLCTDEMKIEVEKTVHEFISLLKPIGLDSNVKALLVAMDSNCTSDFEQKLKDRKLDYFLIKPRGCIYTTPEYEEKVREVVVEFFICMTVHPKEPRYFHFTTENFQKFRIEHENKNFTFERKVGAISFAAVKSAVADELTKAMGLYKSDKCKFVFTPMQAEAIQIWGPKEKEKYWLFLNDLHSEGRYFYSRKALLLNQKPAEEYIKRKLTTSNIKALFEVESDNCVNLMAMNSFETDKAVKVLEDSVQEIPICYTDALMKKISSDDFKQYLDKWEGKYLFDGLKTAIEDPEGILLATDDIVDDFKDLLDGKFCKQKSRGLEQTYRTDTRAIINPDLFREVEAQVNIREIEEKYHCKISKEFLEPKLVSCWLMRNGDSSSIRVHLIAGHAESLNVDAVVCPCTSVMFPVNDSFGLYSDFKSQITATKNPICYTEEVLAPDDFLCEKIIFLVTCESNNKEAVKLVPTVKMAVESADKILCKSLAIPLLLLPETIMEKKEQTKEIARALKKLPNLTVLEELFVCESSNIMAKQISTKWKRTFGEIERYIDFEPLQESAVRMTQTIPSKESSHASIINVKVMTGSLVSQQVDAIVNSCGQDLDLKNGAVSQTILQNGGQSIQDALLKNHKTIRIGEIAVTEGGLLKCKYILHSALYSWTPLGNFSLKVLKLVIWNCLTKADELKCSSIAFPSLGTGKLWHPFHLVAETMYHTIQCYEQSHSDTNIRNISIVLYEKDQECIQQFKAVEKTKQKIFQSREESHPHPFLTGTRVLASQPVTVDLLPSRSTWRWGSLLQVSFGSGDTGKEMAWDQNESCWNLRLSPPGFLPSISSISSSLGISQNEYHDIVKKRITSIELFLFKNADGYKKPIEDFLKIMNGIKNHFIKYIFIVFPNITFDELTKESKSLEGHWKPGRKVDDFPVTYMLSGSPQDVSQAKAEIDDIITKMERDLQRRKFKDSTHGSSVDPEMNDFPIFETVTGVVMCADTKEASEIEELKQTIQDTGCKAKMDNNNFSIHIEGNLSQIVKANKRLIERWENDTSKMDTMGETVFIAKVPMSKRDYQAVKFFGNKLDWFKRISNQVVHTEGSLCISVVDADSVKNIEDDINQILRRVKTMSFENVLINVNDVELQKAMQYVEQKKPNVCLINSDNDIEIITESYNDLQEVKGLLLQMTVGKTKESLQLSTGKVNRRAGRTFAKTEEESSNLEMLEKNNQDPNSNKMPLSMNQSMRSRKVELKTKEGLIILIYAGSITRLNVDCIVNAANENLMHGGGVAAAISEAAGYEFDQESREYVQKNGPIAVGSCCVTSAGKLPYKCVIHTVGPRWGDYRDKNRCLQDLQDSVEATFIEADERDMSSIAIPAISSGIFAAPRDKCVEEYYRAAMSFSKNYSFKSLQEIHFVDRDETMVRAIQELFLQRQPSATIIGKSETIEKKNDTNAFVEEETVHSTMSLSNSYTTVNVSNSLQIRIHIGNITDIDAEAIVCPQDENCLSKDAIAKEIFRMIPDKQPLLKKMRYGDICSQELKENSKWKMIIHAVTPVYDSEYAKDHSEFVKVLKTIIQKIIKTSDEAKLHSIAIPLLGTGTEEYRTPVESCASSFFKAVMANKSELMYLNDIYLVLKEEKQEKMYLEEFAINCQIIQRPVTNNGKSDDFGKTMKEMPKEGENCCICMDTPTKPKQLRKCGHIFCKECIEQYFEYKPTCPSCGTIYGKVTGDQPPGKMSIRTNGSRLQGFNDSSGTIVLTYFFNDGNQGEEHPNPGKVYKGISRSGYLPNNKKGRLIAKLLNVAFSRRLVFTIGRSRTTGHDGVITWNDIHHKTRMEGGPARFGYPDPTYLERVLEELEAKGVTEESANDPEEYKEYSREIKY</sequence>
<proteinExistence type="inferred from homology"/>
<feature type="domain" description="Macro" evidence="12">
    <location>
        <begin position="653"/>
        <end position="838"/>
    </location>
</feature>
<dbReference type="InterPro" id="IPR039396">
    <property type="entry name" value="Deltex_C"/>
</dbReference>
<dbReference type="Gene3D" id="3.30.390.130">
    <property type="match status" value="1"/>
</dbReference>
<keyword evidence="7 9" id="KW-0863">Zinc-finger</keyword>
<evidence type="ECO:0000256" key="6">
    <source>
        <dbReference type="ARBA" id="ARBA00022723"/>
    </source>
</evidence>
<dbReference type="GO" id="GO:0016567">
    <property type="term" value="P:protein ubiquitination"/>
    <property type="evidence" value="ECO:0007669"/>
    <property type="project" value="InterPro"/>
</dbReference>
<feature type="region of interest" description="Disordered" evidence="10">
    <location>
        <begin position="1929"/>
        <end position="1951"/>
    </location>
</feature>
<evidence type="ECO:0000259" key="11">
    <source>
        <dbReference type="PROSITE" id="PS50089"/>
    </source>
</evidence>
<evidence type="ECO:0000256" key="7">
    <source>
        <dbReference type="ARBA" id="ARBA00022771"/>
    </source>
</evidence>
<dbReference type="EnsemblMetazoa" id="G22081.1">
    <property type="protein sequence ID" value="G22081.1:cds"/>
    <property type="gene ID" value="G22081"/>
</dbReference>
<dbReference type="Pfam" id="PF13639">
    <property type="entry name" value="zf-RING_2"/>
    <property type="match status" value="1"/>
</dbReference>
<evidence type="ECO:0000259" key="12">
    <source>
        <dbReference type="PROSITE" id="PS51154"/>
    </source>
</evidence>
<comment type="pathway">
    <text evidence="2">Protein modification; protein ubiquitination.</text>
</comment>
<dbReference type="PROSITE" id="PS00518">
    <property type="entry name" value="ZF_RING_1"/>
    <property type="match status" value="1"/>
</dbReference>
<dbReference type="SMART" id="SM00506">
    <property type="entry name" value="A1pp"/>
    <property type="match status" value="3"/>
</dbReference>
<dbReference type="InterPro" id="IPR002589">
    <property type="entry name" value="Macro_dom"/>
</dbReference>
<dbReference type="OMA" id="EENCCIC"/>
<protein>
    <recommendedName>
        <fullName evidence="4">RING-type E3 ubiquitin transferase</fullName>
        <ecNumber evidence="4">2.3.2.27</ecNumber>
    </recommendedName>
</protein>
<dbReference type="SMART" id="SM00184">
    <property type="entry name" value="RING"/>
    <property type="match status" value="1"/>
</dbReference>
<feature type="domain" description="Macro" evidence="12">
    <location>
        <begin position="1318"/>
        <end position="1505"/>
    </location>
</feature>
<feature type="compositionally biased region" description="Basic and acidic residues" evidence="10">
    <location>
        <begin position="1940"/>
        <end position="1951"/>
    </location>
</feature>
<dbReference type="GO" id="GO:0008270">
    <property type="term" value="F:zinc ion binding"/>
    <property type="evidence" value="ECO:0007669"/>
    <property type="project" value="UniProtKB-KW"/>
</dbReference>
<organism evidence="13 14">
    <name type="scientific">Magallana gigas</name>
    <name type="common">Pacific oyster</name>
    <name type="synonym">Crassostrea gigas</name>
    <dbReference type="NCBI Taxonomy" id="29159"/>
    <lineage>
        <taxon>Eukaryota</taxon>
        <taxon>Metazoa</taxon>
        <taxon>Spiralia</taxon>
        <taxon>Lophotrochozoa</taxon>
        <taxon>Mollusca</taxon>
        <taxon>Bivalvia</taxon>
        <taxon>Autobranchia</taxon>
        <taxon>Pteriomorphia</taxon>
        <taxon>Ostreida</taxon>
        <taxon>Ostreoidea</taxon>
        <taxon>Ostreidae</taxon>
        <taxon>Magallana</taxon>
    </lineage>
</organism>
<evidence type="ECO:0000256" key="3">
    <source>
        <dbReference type="ARBA" id="ARBA00009413"/>
    </source>
</evidence>
<reference evidence="13" key="1">
    <citation type="submission" date="2022-08" db="UniProtKB">
        <authorList>
            <consortium name="EnsemblMetazoa"/>
        </authorList>
    </citation>
    <scope>IDENTIFICATION</scope>
    <source>
        <strain evidence="13">05x7-T-G4-1.051#20</strain>
    </source>
</reference>
<dbReference type="InterPro" id="IPR043472">
    <property type="entry name" value="Macro_dom-like"/>
</dbReference>
<dbReference type="InterPro" id="IPR013083">
    <property type="entry name" value="Znf_RING/FYVE/PHD"/>
</dbReference>
<keyword evidence="6" id="KW-0479">Metal-binding</keyword>
<comment type="catalytic activity">
    <reaction evidence="1">
        <text>S-ubiquitinyl-[E2 ubiquitin-conjugating enzyme]-L-cysteine + [acceptor protein]-L-lysine = [E2 ubiquitin-conjugating enzyme]-L-cysteine + N(6)-ubiquitinyl-[acceptor protein]-L-lysine.</text>
        <dbReference type="EC" id="2.3.2.27"/>
    </reaction>
</comment>
<evidence type="ECO:0000256" key="9">
    <source>
        <dbReference type="PROSITE-ProRule" id="PRU00175"/>
    </source>
</evidence>
<evidence type="ECO:0000256" key="8">
    <source>
        <dbReference type="ARBA" id="ARBA00022833"/>
    </source>
</evidence>
<evidence type="ECO:0000256" key="5">
    <source>
        <dbReference type="ARBA" id="ARBA00022679"/>
    </source>
</evidence>
<dbReference type="Pfam" id="PF18102">
    <property type="entry name" value="DTC"/>
    <property type="match status" value="1"/>
</dbReference>
<feature type="domain" description="Macro" evidence="12">
    <location>
        <begin position="1540"/>
        <end position="1722"/>
    </location>
</feature>
<evidence type="ECO:0000313" key="13">
    <source>
        <dbReference type="EnsemblMetazoa" id="G22081.1:cds"/>
    </source>
</evidence>
<feature type="region of interest" description="Disordered" evidence="10">
    <location>
        <begin position="1280"/>
        <end position="1311"/>
    </location>
</feature>
<dbReference type="GO" id="GO:0061630">
    <property type="term" value="F:ubiquitin protein ligase activity"/>
    <property type="evidence" value="ECO:0007669"/>
    <property type="project" value="UniProtKB-EC"/>
</dbReference>
<feature type="domain" description="RING-type" evidence="11">
    <location>
        <begin position="1752"/>
        <end position="1790"/>
    </location>
</feature>
<feature type="region of interest" description="Disordered" evidence="10">
    <location>
        <begin position="1"/>
        <end position="32"/>
    </location>
</feature>
<feature type="compositionally biased region" description="Polar residues" evidence="10">
    <location>
        <begin position="1301"/>
        <end position="1311"/>
    </location>
</feature>
<evidence type="ECO:0000256" key="2">
    <source>
        <dbReference type="ARBA" id="ARBA00004906"/>
    </source>
</evidence>
<dbReference type="SUPFAM" id="SSF57850">
    <property type="entry name" value="RING/U-box"/>
    <property type="match status" value="1"/>
</dbReference>
<dbReference type="SUPFAM" id="SSF52949">
    <property type="entry name" value="Macro domain-like"/>
    <property type="match status" value="3"/>
</dbReference>
<comment type="similarity">
    <text evidence="3">Belongs to the Deltex family.</text>
</comment>
<dbReference type="CDD" id="cd02907">
    <property type="entry name" value="Macro_Af1521_BAL-like"/>
    <property type="match status" value="1"/>
</dbReference>
<dbReference type="PROSITE" id="PS51154">
    <property type="entry name" value="MACRO"/>
    <property type="match status" value="3"/>
</dbReference>
<evidence type="ECO:0000256" key="1">
    <source>
        <dbReference type="ARBA" id="ARBA00000900"/>
    </source>
</evidence>
<accession>A0A8W8K4I3</accession>
<dbReference type="InterPro" id="IPR001841">
    <property type="entry name" value="Znf_RING"/>
</dbReference>
<dbReference type="Gene3D" id="3.30.40.10">
    <property type="entry name" value="Zinc/RING finger domain, C3HC4 (zinc finger)"/>
    <property type="match status" value="1"/>
</dbReference>
<dbReference type="InterPro" id="IPR017907">
    <property type="entry name" value="Znf_RING_CS"/>
</dbReference>
<dbReference type="EC" id="2.3.2.27" evidence="4"/>
<dbReference type="InterPro" id="IPR039398">
    <property type="entry name" value="Deltex_fam"/>
</dbReference>
<dbReference type="GO" id="GO:0007219">
    <property type="term" value="P:Notch signaling pathway"/>
    <property type="evidence" value="ECO:0007669"/>
    <property type="project" value="InterPro"/>
</dbReference>
<dbReference type="PANTHER" id="PTHR12622">
    <property type="entry name" value="DELTEX-RELATED"/>
    <property type="match status" value="1"/>
</dbReference>
<keyword evidence="5" id="KW-0808">Transferase</keyword>
<dbReference type="PROSITE" id="PS50089">
    <property type="entry name" value="ZF_RING_2"/>
    <property type="match status" value="1"/>
</dbReference>
<keyword evidence="8" id="KW-0862">Zinc</keyword>
<evidence type="ECO:0000313" key="14">
    <source>
        <dbReference type="Proteomes" id="UP000005408"/>
    </source>
</evidence>
<dbReference type="Pfam" id="PF01661">
    <property type="entry name" value="Macro"/>
    <property type="match status" value="3"/>
</dbReference>
<name>A0A8W8K4I3_MAGGI</name>